<sequence length="112" mass="12512">MPRNGSFWYGPYGFLYKKAGPAGGRKNPSYGAICNQPQYLYNKYHAGNSGIGGQSVATRRAKNRLASICKGDVDQQNCCYFYNYLGQYNRYLYNPNGFVPIPVCNSNITNNA</sequence>
<organism evidence="1">
    <name type="scientific">viral metagenome</name>
    <dbReference type="NCBI Taxonomy" id="1070528"/>
    <lineage>
        <taxon>unclassified sequences</taxon>
        <taxon>metagenomes</taxon>
        <taxon>organismal metagenomes</taxon>
    </lineage>
</organism>
<accession>A0A6C0E2K4</accession>
<protein>
    <submittedName>
        <fullName evidence="1">Uncharacterized protein</fullName>
    </submittedName>
</protein>
<dbReference type="AlphaFoldDB" id="A0A6C0E2K4"/>
<reference evidence="1" key="1">
    <citation type="journal article" date="2020" name="Nature">
        <title>Giant virus diversity and host interactions through global metagenomics.</title>
        <authorList>
            <person name="Schulz F."/>
            <person name="Roux S."/>
            <person name="Paez-Espino D."/>
            <person name="Jungbluth S."/>
            <person name="Walsh D.A."/>
            <person name="Denef V.J."/>
            <person name="McMahon K.D."/>
            <person name="Konstantinidis K.T."/>
            <person name="Eloe-Fadrosh E.A."/>
            <person name="Kyrpides N.C."/>
            <person name="Woyke T."/>
        </authorList>
    </citation>
    <scope>NUCLEOTIDE SEQUENCE</scope>
    <source>
        <strain evidence="1">GVMAG-M-3300023179-114</strain>
    </source>
</reference>
<dbReference type="EMBL" id="MN739721">
    <property type="protein sequence ID" value="QHT22830.1"/>
    <property type="molecule type" value="Genomic_DNA"/>
</dbReference>
<name>A0A6C0E2K4_9ZZZZ</name>
<evidence type="ECO:0000313" key="1">
    <source>
        <dbReference type="EMBL" id="QHT22830.1"/>
    </source>
</evidence>
<proteinExistence type="predicted"/>